<sequence>MVERVDVRVAGVILVDPLGRLLLQLRDGNTQVDPHRWCLPGGHVDPGEDPLTAAHRELYEETGLKVEELRLFWHGKAPSGQFPGAIGEFSTFYAPTSATDEDVVCGEGAAMRFVDAADVPSLEFGRANGEIVPRFLASPQYRQLVGSIDPHLDRRTGVPVQPLADRYVVHMRAVRPVGGGGPSWGAASCAAGAYLRT</sequence>
<organism evidence="6">
    <name type="scientific">Salinispora arenicola (strain CNS-205)</name>
    <dbReference type="NCBI Taxonomy" id="391037"/>
    <lineage>
        <taxon>Bacteria</taxon>
        <taxon>Bacillati</taxon>
        <taxon>Actinomycetota</taxon>
        <taxon>Actinomycetes</taxon>
        <taxon>Micromonosporales</taxon>
        <taxon>Micromonosporaceae</taxon>
        <taxon>Salinispora</taxon>
    </lineage>
</organism>
<evidence type="ECO:0000256" key="2">
    <source>
        <dbReference type="ARBA" id="ARBA00005582"/>
    </source>
</evidence>
<proteinExistence type="inferred from homology"/>
<dbReference type="Pfam" id="PF00293">
    <property type="entry name" value="NUDIX"/>
    <property type="match status" value="1"/>
</dbReference>
<dbReference type="InterPro" id="IPR015797">
    <property type="entry name" value="NUDIX_hydrolase-like_dom_sf"/>
</dbReference>
<dbReference type="KEGG" id="saq:Sare_4976"/>
<protein>
    <submittedName>
        <fullName evidence="6">NUDIX hydrolase</fullName>
    </submittedName>
</protein>
<dbReference type="InterPro" id="IPR000086">
    <property type="entry name" value="NUDIX_hydrolase_dom"/>
</dbReference>
<comment type="similarity">
    <text evidence="2 4">Belongs to the Nudix hydrolase family.</text>
</comment>
<dbReference type="PANTHER" id="PTHR43046:SF14">
    <property type="entry name" value="MUTT_NUDIX FAMILY PROTEIN"/>
    <property type="match status" value="1"/>
</dbReference>
<evidence type="ECO:0000259" key="5">
    <source>
        <dbReference type="PROSITE" id="PS51462"/>
    </source>
</evidence>
<dbReference type="InterPro" id="IPR020084">
    <property type="entry name" value="NUDIX_hydrolase_CS"/>
</dbReference>
<dbReference type="PRINTS" id="PR00502">
    <property type="entry name" value="NUDIXFAMILY"/>
</dbReference>
<evidence type="ECO:0000313" key="6">
    <source>
        <dbReference type="EMBL" id="ABW00723.1"/>
    </source>
</evidence>
<dbReference type="Gene3D" id="3.90.79.10">
    <property type="entry name" value="Nucleoside Triphosphate Pyrophosphohydrolase"/>
    <property type="match status" value="1"/>
</dbReference>
<dbReference type="SUPFAM" id="SSF55811">
    <property type="entry name" value="Nudix"/>
    <property type="match status" value="1"/>
</dbReference>
<accession>A8LWB8</accession>
<keyword evidence="3 4" id="KW-0378">Hydrolase</keyword>
<reference evidence="6" key="1">
    <citation type="submission" date="2007-10" db="EMBL/GenBank/DDBJ databases">
        <title>Complete sequence of Salinispora arenicola CNS-205.</title>
        <authorList>
            <consortium name="US DOE Joint Genome Institute"/>
            <person name="Copeland A."/>
            <person name="Lucas S."/>
            <person name="Lapidus A."/>
            <person name="Barry K."/>
            <person name="Glavina del Rio T."/>
            <person name="Dalin E."/>
            <person name="Tice H."/>
            <person name="Pitluck S."/>
            <person name="Foster B."/>
            <person name="Schmutz J."/>
            <person name="Larimer F."/>
            <person name="Land M."/>
            <person name="Hauser L."/>
            <person name="Kyrpides N."/>
            <person name="Ivanova N."/>
            <person name="Jensen P.R."/>
            <person name="Moore B.S."/>
            <person name="Penn K."/>
            <person name="Jenkins C."/>
            <person name="Udwary D."/>
            <person name="Xiang L."/>
            <person name="Gontang E."/>
            <person name="Richardson P."/>
        </authorList>
    </citation>
    <scope>NUCLEOTIDE SEQUENCE [LARGE SCALE GENOMIC DNA]</scope>
    <source>
        <strain evidence="6">CNS-205</strain>
    </source>
</reference>
<dbReference type="PATRIC" id="fig|391037.6.peg.5022"/>
<dbReference type="GO" id="GO:0016787">
    <property type="term" value="F:hydrolase activity"/>
    <property type="evidence" value="ECO:0007669"/>
    <property type="project" value="UniProtKB-KW"/>
</dbReference>
<dbReference type="PROSITE" id="PS51462">
    <property type="entry name" value="NUDIX"/>
    <property type="match status" value="1"/>
</dbReference>
<dbReference type="PANTHER" id="PTHR43046">
    <property type="entry name" value="GDP-MANNOSE MANNOSYL HYDROLASE"/>
    <property type="match status" value="1"/>
</dbReference>
<gene>
    <name evidence="6" type="ordered locus">Sare_4976</name>
</gene>
<dbReference type="AlphaFoldDB" id="A8LWB8"/>
<dbReference type="eggNOG" id="COG0494">
    <property type="taxonomic scope" value="Bacteria"/>
</dbReference>
<evidence type="ECO:0000256" key="3">
    <source>
        <dbReference type="ARBA" id="ARBA00022801"/>
    </source>
</evidence>
<name>A8LWB8_SALAI</name>
<evidence type="ECO:0000256" key="1">
    <source>
        <dbReference type="ARBA" id="ARBA00001946"/>
    </source>
</evidence>
<dbReference type="HOGENOM" id="CLU_037162_21_2_11"/>
<dbReference type="PROSITE" id="PS00893">
    <property type="entry name" value="NUDIX_BOX"/>
    <property type="match status" value="1"/>
</dbReference>
<feature type="domain" description="Nudix hydrolase" evidence="5">
    <location>
        <begin position="5"/>
        <end position="137"/>
    </location>
</feature>
<dbReference type="InterPro" id="IPR020476">
    <property type="entry name" value="Nudix_hydrolase"/>
</dbReference>
<comment type="cofactor">
    <cofactor evidence="1">
        <name>Mg(2+)</name>
        <dbReference type="ChEBI" id="CHEBI:18420"/>
    </cofactor>
</comment>
<evidence type="ECO:0000256" key="4">
    <source>
        <dbReference type="RuleBase" id="RU003476"/>
    </source>
</evidence>
<dbReference type="EMBL" id="CP000850">
    <property type="protein sequence ID" value="ABW00723.1"/>
    <property type="molecule type" value="Genomic_DNA"/>
</dbReference>